<gene>
    <name evidence="2" type="ORF">TGPRC2_424850</name>
</gene>
<feature type="region of interest" description="Disordered" evidence="1">
    <location>
        <begin position="84"/>
        <end position="121"/>
    </location>
</feature>
<evidence type="ECO:0000313" key="2">
    <source>
        <dbReference type="EMBL" id="KYK67793.1"/>
    </source>
</evidence>
<name>A0A151HEK8_TOXGO</name>
<protein>
    <submittedName>
        <fullName evidence="2">Uncharacterized protein</fullName>
    </submittedName>
</protein>
<comment type="caution">
    <text evidence="2">The sequence shown here is derived from an EMBL/GenBank/DDBJ whole genome shotgun (WGS) entry which is preliminary data.</text>
</comment>
<sequence>EPSERGLDGHRPSRGKPESGKQLLERLRRTSTAARGAQTPKAEELKVQEQGLTDDRTIVIRPRAGPREQLKKALRRNLRITRGQWVSEDERGASKLSRQASAQTDAENGEAEDTSRVRSGFVPRPSDCGLLFGTARQVLSPPLSVSVDHSDINPCFNLL</sequence>
<feature type="region of interest" description="Disordered" evidence="1">
    <location>
        <begin position="1"/>
        <end position="65"/>
    </location>
</feature>
<dbReference type="AlphaFoldDB" id="A0A151HEK8"/>
<dbReference type="EMBL" id="AHZP02001299">
    <property type="protein sequence ID" value="KYK67793.1"/>
    <property type="molecule type" value="Genomic_DNA"/>
</dbReference>
<evidence type="ECO:0000256" key="1">
    <source>
        <dbReference type="SAM" id="MobiDB-lite"/>
    </source>
</evidence>
<reference evidence="3" key="1">
    <citation type="submission" date="2016-03" db="EMBL/GenBank/DDBJ databases">
        <authorList>
            <person name="Sibley D."/>
            <person name="Venepally P."/>
            <person name="Karamycheva S."/>
            <person name="Hadjithomas M."/>
            <person name="Khan A."/>
            <person name="Brunk B."/>
            <person name="Roos D."/>
            <person name="Caler E."/>
            <person name="Lorenzi H."/>
        </authorList>
    </citation>
    <scope>NUCLEOTIDE SEQUENCE [LARGE SCALE GENOMIC DNA]</scope>
    <source>
        <strain evidence="3">TgCatPRC2</strain>
    </source>
</reference>
<dbReference type="OrthoDB" id="10424470at2759"/>
<evidence type="ECO:0000313" key="3">
    <source>
        <dbReference type="Proteomes" id="UP000075225"/>
    </source>
</evidence>
<dbReference type="VEuPathDB" id="ToxoDB:TGPRC2_424850"/>
<proteinExistence type="predicted"/>
<dbReference type="Proteomes" id="UP000075225">
    <property type="component" value="Unassembled WGS sequence"/>
</dbReference>
<organism evidence="2 3">
    <name type="scientific">Toxoplasma gondii TgCatPRC2</name>
    <dbReference type="NCBI Taxonomy" id="1130821"/>
    <lineage>
        <taxon>Eukaryota</taxon>
        <taxon>Sar</taxon>
        <taxon>Alveolata</taxon>
        <taxon>Apicomplexa</taxon>
        <taxon>Conoidasida</taxon>
        <taxon>Coccidia</taxon>
        <taxon>Eucoccidiorida</taxon>
        <taxon>Eimeriorina</taxon>
        <taxon>Sarcocystidae</taxon>
        <taxon>Toxoplasma</taxon>
    </lineage>
</organism>
<feature type="compositionally biased region" description="Basic and acidic residues" evidence="1">
    <location>
        <begin position="1"/>
        <end position="28"/>
    </location>
</feature>
<feature type="non-terminal residue" evidence="2">
    <location>
        <position position="1"/>
    </location>
</feature>
<accession>A0A151HEK8</accession>
<feature type="compositionally biased region" description="Polar residues" evidence="1">
    <location>
        <begin position="96"/>
        <end position="106"/>
    </location>
</feature>
<feature type="compositionally biased region" description="Basic and acidic residues" evidence="1">
    <location>
        <begin position="41"/>
        <end position="58"/>
    </location>
</feature>